<evidence type="ECO:0000256" key="1">
    <source>
        <dbReference type="ARBA" id="ARBA00022729"/>
    </source>
</evidence>
<dbReference type="InterPro" id="IPR013783">
    <property type="entry name" value="Ig-like_fold"/>
</dbReference>
<keyword evidence="4" id="KW-0675">Receptor</keyword>
<keyword evidence="2" id="KW-0391">Immunity</keyword>
<accession>A0ABK0LVJ9</accession>
<evidence type="ECO:0000256" key="3">
    <source>
        <dbReference type="ARBA" id="ARBA00023130"/>
    </source>
</evidence>
<feature type="domain" description="Ig-like" evidence="8">
    <location>
        <begin position="22"/>
        <end position="112"/>
    </location>
</feature>
<keyword evidence="6" id="KW-1279">T cell receptor</keyword>
<dbReference type="GeneTree" id="ENSGT00940000153130"/>
<dbReference type="SUPFAM" id="SSF48726">
    <property type="entry name" value="Immunoglobulin"/>
    <property type="match status" value="1"/>
</dbReference>
<evidence type="ECO:0000256" key="7">
    <source>
        <dbReference type="SAM" id="SignalP"/>
    </source>
</evidence>
<evidence type="ECO:0000259" key="8">
    <source>
        <dbReference type="PROSITE" id="PS50835"/>
    </source>
</evidence>
<reference evidence="9" key="2">
    <citation type="submission" date="2025-08" db="UniProtKB">
        <authorList>
            <consortium name="Ensembl"/>
        </authorList>
    </citation>
    <scope>IDENTIFICATION</scope>
    <source>
        <strain evidence="9">Brown Norway</strain>
    </source>
</reference>
<reference evidence="9" key="3">
    <citation type="submission" date="2025-09" db="UniProtKB">
        <authorList>
            <consortium name="Ensembl"/>
        </authorList>
    </citation>
    <scope>IDENTIFICATION</scope>
    <source>
        <strain evidence="9">Brown Norway</strain>
    </source>
</reference>
<keyword evidence="10" id="KW-1185">Reference proteome</keyword>
<name>A0ABK0LVJ9_RAT</name>
<dbReference type="Ensembl" id="ENSRNOT00000122494.1">
    <property type="protein sequence ID" value="ENSRNOP00000105695.1"/>
    <property type="gene ID" value="ENSRNOG00000081792.1"/>
</dbReference>
<keyword evidence="5" id="KW-0393">Immunoglobulin domain</keyword>
<dbReference type="InterPro" id="IPR007110">
    <property type="entry name" value="Ig-like_dom"/>
</dbReference>
<dbReference type="SMART" id="SM00406">
    <property type="entry name" value="IGv"/>
    <property type="match status" value="1"/>
</dbReference>
<dbReference type="SMART" id="SM00409">
    <property type="entry name" value="IG"/>
    <property type="match status" value="1"/>
</dbReference>
<evidence type="ECO:0000256" key="4">
    <source>
        <dbReference type="ARBA" id="ARBA00023170"/>
    </source>
</evidence>
<dbReference type="InterPro" id="IPR051006">
    <property type="entry name" value="TCR_variable_domain"/>
</dbReference>
<dbReference type="Gene3D" id="2.60.40.10">
    <property type="entry name" value="Immunoglobulins"/>
    <property type="match status" value="1"/>
</dbReference>
<evidence type="ECO:0000256" key="6">
    <source>
        <dbReference type="ARBA" id="ARBA00043266"/>
    </source>
</evidence>
<dbReference type="InterPro" id="IPR036179">
    <property type="entry name" value="Ig-like_dom_sf"/>
</dbReference>
<feature type="signal peptide" evidence="7">
    <location>
        <begin position="1"/>
        <end position="20"/>
    </location>
</feature>
<reference evidence="9" key="1">
    <citation type="submission" date="2024-01" db="EMBL/GenBank/DDBJ databases">
        <title>GRCr8: a new rat reference genome assembly contstructed from accurate long reads and long range scaffolding.</title>
        <authorList>
            <person name="Doris P.A."/>
            <person name="Kalbfleisch T."/>
            <person name="Li K."/>
            <person name="Howe K."/>
            <person name="Wood J."/>
        </authorList>
    </citation>
    <scope>NUCLEOTIDE SEQUENCE [LARGE SCALE GENOMIC DNA]</scope>
    <source>
        <strain evidence="9">Brown Norway</strain>
    </source>
</reference>
<proteinExistence type="predicted"/>
<dbReference type="PANTHER" id="PTHR19343:SF7">
    <property type="entry name" value="IG-LIKE DOMAIN-CONTAINING PROTEIN"/>
    <property type="match status" value="1"/>
</dbReference>
<feature type="chain" id="PRO_5046568616" description="Ig-like domain-containing protein" evidence="7">
    <location>
        <begin position="21"/>
        <end position="131"/>
    </location>
</feature>
<dbReference type="Proteomes" id="UP000002494">
    <property type="component" value="Chromosome 15"/>
</dbReference>
<dbReference type="PANTHER" id="PTHR19343">
    <property type="entry name" value="T CELL RECEPTOR ALPHA VARIABLE 1-2"/>
    <property type="match status" value="1"/>
</dbReference>
<dbReference type="PROSITE" id="PS50835">
    <property type="entry name" value="IG_LIKE"/>
    <property type="match status" value="1"/>
</dbReference>
<sequence length="131" mass="14460">MKSLSVSLVILWLQFNWVSSQQKVQQSPESLTVPEGAMTSLNCTFSDRASNDFRWYRQLPGKGLELLVSIFSNGEKEEGRFTAHLNIARLHVSLHIRDLGPSDSAVYLCAVSTQCSPGTCSLHPNLGSHKA</sequence>
<evidence type="ECO:0000256" key="5">
    <source>
        <dbReference type="ARBA" id="ARBA00023319"/>
    </source>
</evidence>
<dbReference type="InterPro" id="IPR003599">
    <property type="entry name" value="Ig_sub"/>
</dbReference>
<evidence type="ECO:0000313" key="10">
    <source>
        <dbReference type="Proteomes" id="UP000002494"/>
    </source>
</evidence>
<keyword evidence="1 7" id="KW-0732">Signal</keyword>
<dbReference type="Pfam" id="PF07686">
    <property type="entry name" value="V-set"/>
    <property type="match status" value="1"/>
</dbReference>
<keyword evidence="3" id="KW-1064">Adaptive immunity</keyword>
<evidence type="ECO:0000256" key="2">
    <source>
        <dbReference type="ARBA" id="ARBA00022859"/>
    </source>
</evidence>
<evidence type="ECO:0000313" key="9">
    <source>
        <dbReference type="Ensembl" id="ENSRNOP00000105695.1"/>
    </source>
</evidence>
<organism evidence="9 10">
    <name type="scientific">Rattus norvegicus</name>
    <name type="common">Rat</name>
    <dbReference type="NCBI Taxonomy" id="10116"/>
    <lineage>
        <taxon>Eukaryota</taxon>
        <taxon>Metazoa</taxon>
        <taxon>Chordata</taxon>
        <taxon>Craniata</taxon>
        <taxon>Vertebrata</taxon>
        <taxon>Euteleostomi</taxon>
        <taxon>Mammalia</taxon>
        <taxon>Eutheria</taxon>
        <taxon>Euarchontoglires</taxon>
        <taxon>Glires</taxon>
        <taxon>Rodentia</taxon>
        <taxon>Myomorpha</taxon>
        <taxon>Muroidea</taxon>
        <taxon>Muridae</taxon>
        <taxon>Murinae</taxon>
        <taxon>Rattus</taxon>
    </lineage>
</organism>
<protein>
    <recommendedName>
        <fullName evidence="8">Ig-like domain-containing protein</fullName>
    </recommendedName>
</protein>
<dbReference type="InterPro" id="IPR013106">
    <property type="entry name" value="Ig_V-set"/>
</dbReference>